<evidence type="ECO:0000256" key="1">
    <source>
        <dbReference type="ARBA" id="ARBA00004651"/>
    </source>
</evidence>
<dbReference type="Pfam" id="PF00664">
    <property type="entry name" value="ABC_membrane"/>
    <property type="match status" value="1"/>
</dbReference>
<dbReference type="InterPro" id="IPR039421">
    <property type="entry name" value="Type_1_exporter"/>
</dbReference>
<keyword evidence="2" id="KW-0812">Transmembrane</keyword>
<dbReference type="InterPro" id="IPR003593">
    <property type="entry name" value="AAA+_ATPase"/>
</dbReference>
<dbReference type="CDD" id="cd03228">
    <property type="entry name" value="ABCC_MRP_Like"/>
    <property type="match status" value="1"/>
</dbReference>
<dbReference type="AlphaFoldDB" id="A0A0G9MRJ1"/>
<proteinExistence type="predicted"/>
<keyword evidence="8" id="KW-1185">Reference proteome</keyword>
<keyword evidence="5" id="KW-1133">Transmembrane helix</keyword>
<dbReference type="InterPro" id="IPR017871">
    <property type="entry name" value="ABC_transporter-like_CS"/>
</dbReference>
<evidence type="ECO:0000256" key="6">
    <source>
        <dbReference type="ARBA" id="ARBA00023136"/>
    </source>
</evidence>
<protein>
    <submittedName>
        <fullName evidence="7">Uncharacterized protein</fullName>
    </submittedName>
</protein>
<organism evidence="7 8">
    <name type="scientific">Aurantiacibacter gangjinensis</name>
    <dbReference type="NCBI Taxonomy" id="502682"/>
    <lineage>
        <taxon>Bacteria</taxon>
        <taxon>Pseudomonadati</taxon>
        <taxon>Pseudomonadota</taxon>
        <taxon>Alphaproteobacteria</taxon>
        <taxon>Sphingomonadales</taxon>
        <taxon>Erythrobacteraceae</taxon>
        <taxon>Aurantiacibacter</taxon>
    </lineage>
</organism>
<dbReference type="InterPro" id="IPR036640">
    <property type="entry name" value="ABC1_TM_sf"/>
</dbReference>
<gene>
    <name evidence="7" type="ORF">AAW01_05140</name>
</gene>
<dbReference type="GO" id="GO:0005524">
    <property type="term" value="F:ATP binding"/>
    <property type="evidence" value="ECO:0007669"/>
    <property type="project" value="UniProtKB-KW"/>
</dbReference>
<keyword evidence="3" id="KW-0547">Nucleotide-binding</keyword>
<dbReference type="PROSITE" id="PS50929">
    <property type="entry name" value="ABC_TM1F"/>
    <property type="match status" value="1"/>
</dbReference>
<sequence length="585" mass="61959">MRPATGASALFRSILRYIRPSAVQTAIVVILAAILEGTGIMLLLPVAEVIFAQGGDAAGQGTGVTQRVIGVLRDVGATSTMQQLAVIGSGFVALVILRAAILLRRDVLLMELTQGFVDAERHRFFGKLADAQWPVIKRYRRAHLLDMMTNNIERVAVAMDFLARTLVTFALGLALLATAFIVSSVLGIALLAMLAAGLVFAFAWSRRSHAAGEALNLAHRSVMSETTRFLEGLKTAKSARAENTLADGFARQVAEVRAIFIAFTRQQANLRNAIQILAAVGALAVLLIGYGLLGLTGPELLVMAAIILRLAPSLIALFGGIQSVAYALPAYSDLLTVEAELEAAKSDDVESDAKSGSHGEMTGSLIWHDCTVQVAGPGAESLILAQVDELCLPPGTLAHIGGPSGAGKSTLAELIAGLHLPATGTMRSGQLELTPATRRAWQAGIAFAPQEPFLFDGTVRENLCWPDLTPDDDAIWDALKTACADDLVRSLPGGLDEALLDGGARLSGGERQRLCLARALLRPRHILILDEATSAMDAVLEREVVSRLKAVAGQGIIVMVSHSHNARDLADIKITIRGGKAQLLN</sequence>
<keyword evidence="4" id="KW-0067">ATP-binding</keyword>
<dbReference type="PROSITE" id="PS50893">
    <property type="entry name" value="ABC_TRANSPORTER_2"/>
    <property type="match status" value="1"/>
</dbReference>
<dbReference type="PATRIC" id="fig|502682.8.peg.1051"/>
<evidence type="ECO:0000256" key="4">
    <source>
        <dbReference type="ARBA" id="ARBA00022840"/>
    </source>
</evidence>
<dbReference type="PANTHER" id="PTHR24221">
    <property type="entry name" value="ATP-BINDING CASSETTE SUB-FAMILY B"/>
    <property type="match status" value="1"/>
</dbReference>
<dbReference type="KEGG" id="egn:BMF35_a0027"/>
<dbReference type="SUPFAM" id="SSF52540">
    <property type="entry name" value="P-loop containing nucleoside triphosphate hydrolases"/>
    <property type="match status" value="1"/>
</dbReference>
<dbReference type="Proteomes" id="UP000053070">
    <property type="component" value="Unassembled WGS sequence"/>
</dbReference>
<keyword evidence="6" id="KW-0472">Membrane</keyword>
<dbReference type="Gene3D" id="1.20.1560.10">
    <property type="entry name" value="ABC transporter type 1, transmembrane domain"/>
    <property type="match status" value="1"/>
</dbReference>
<dbReference type="Pfam" id="PF00005">
    <property type="entry name" value="ABC_tran"/>
    <property type="match status" value="1"/>
</dbReference>
<evidence type="ECO:0000256" key="2">
    <source>
        <dbReference type="ARBA" id="ARBA00022692"/>
    </source>
</evidence>
<dbReference type="GO" id="GO:0005886">
    <property type="term" value="C:plasma membrane"/>
    <property type="evidence" value="ECO:0007669"/>
    <property type="project" value="UniProtKB-SubCell"/>
</dbReference>
<dbReference type="SUPFAM" id="SSF90123">
    <property type="entry name" value="ABC transporter transmembrane region"/>
    <property type="match status" value="1"/>
</dbReference>
<dbReference type="InterPro" id="IPR003439">
    <property type="entry name" value="ABC_transporter-like_ATP-bd"/>
</dbReference>
<dbReference type="RefSeq" id="WP_047006178.1">
    <property type="nucleotide sequence ID" value="NZ_CP018097.1"/>
</dbReference>
<dbReference type="GO" id="GO:0034040">
    <property type="term" value="F:ATPase-coupled lipid transmembrane transporter activity"/>
    <property type="evidence" value="ECO:0007669"/>
    <property type="project" value="TreeGrafter"/>
</dbReference>
<dbReference type="STRING" id="502682.BMF35_a0027"/>
<dbReference type="EMBL" id="LBHC01000001">
    <property type="protein sequence ID" value="KLE33330.1"/>
    <property type="molecule type" value="Genomic_DNA"/>
</dbReference>
<comment type="subcellular location">
    <subcellularLocation>
        <location evidence="1">Cell membrane</location>
        <topology evidence="1">Multi-pass membrane protein</topology>
    </subcellularLocation>
</comment>
<dbReference type="Gene3D" id="3.40.50.300">
    <property type="entry name" value="P-loop containing nucleotide triphosphate hydrolases"/>
    <property type="match status" value="1"/>
</dbReference>
<name>A0A0G9MRJ1_9SPHN</name>
<dbReference type="InterPro" id="IPR011527">
    <property type="entry name" value="ABC1_TM_dom"/>
</dbReference>
<reference evidence="7 8" key="1">
    <citation type="submission" date="2015-04" db="EMBL/GenBank/DDBJ databases">
        <title>The draft genome sequence of Erythrobacr gangjinensis K7-2.</title>
        <authorList>
            <person name="Zhuang L."/>
            <person name="Liu Y."/>
            <person name="Shao Z."/>
        </authorList>
    </citation>
    <scope>NUCLEOTIDE SEQUENCE [LARGE SCALE GENOMIC DNA]</scope>
    <source>
        <strain evidence="7 8">K7-2</strain>
    </source>
</reference>
<dbReference type="GO" id="GO:0140359">
    <property type="term" value="F:ABC-type transporter activity"/>
    <property type="evidence" value="ECO:0007669"/>
    <property type="project" value="InterPro"/>
</dbReference>
<evidence type="ECO:0000313" key="7">
    <source>
        <dbReference type="EMBL" id="KLE33330.1"/>
    </source>
</evidence>
<dbReference type="GO" id="GO:0016887">
    <property type="term" value="F:ATP hydrolysis activity"/>
    <property type="evidence" value="ECO:0007669"/>
    <property type="project" value="InterPro"/>
</dbReference>
<dbReference type="PANTHER" id="PTHR24221:SF632">
    <property type="entry name" value="ATP-DEPENDENT LIPID A-CORE FLIPPASE"/>
    <property type="match status" value="1"/>
</dbReference>
<evidence type="ECO:0000256" key="3">
    <source>
        <dbReference type="ARBA" id="ARBA00022741"/>
    </source>
</evidence>
<dbReference type="PROSITE" id="PS00211">
    <property type="entry name" value="ABC_TRANSPORTER_1"/>
    <property type="match status" value="1"/>
</dbReference>
<dbReference type="InterPro" id="IPR027417">
    <property type="entry name" value="P-loop_NTPase"/>
</dbReference>
<accession>A0A0G9MRJ1</accession>
<comment type="caution">
    <text evidence="7">The sequence shown here is derived from an EMBL/GenBank/DDBJ whole genome shotgun (WGS) entry which is preliminary data.</text>
</comment>
<dbReference type="SMART" id="SM00382">
    <property type="entry name" value="AAA"/>
    <property type="match status" value="1"/>
</dbReference>
<evidence type="ECO:0000313" key="8">
    <source>
        <dbReference type="Proteomes" id="UP000053070"/>
    </source>
</evidence>
<evidence type="ECO:0000256" key="5">
    <source>
        <dbReference type="ARBA" id="ARBA00022989"/>
    </source>
</evidence>